<evidence type="ECO:0000259" key="9">
    <source>
        <dbReference type="Pfam" id="PF07887"/>
    </source>
</evidence>
<dbReference type="OrthoDB" id="512636at2759"/>
<feature type="domain" description="Calmodulin binding protein central" evidence="10">
    <location>
        <begin position="259"/>
        <end position="324"/>
    </location>
</feature>
<evidence type="ECO:0000256" key="6">
    <source>
        <dbReference type="ARBA" id="ARBA00023163"/>
    </source>
</evidence>
<dbReference type="EMBL" id="LFYR01000968">
    <property type="protein sequence ID" value="KMZ66569.1"/>
    <property type="molecule type" value="Genomic_DNA"/>
</dbReference>
<comment type="caution">
    <text evidence="12">The sequence shown here is derived from an EMBL/GenBank/DDBJ whole genome shotgun (WGS) entry which is preliminary data.</text>
</comment>
<evidence type="ECO:0000256" key="4">
    <source>
        <dbReference type="ARBA" id="ARBA00023125"/>
    </source>
</evidence>
<evidence type="ECO:0000313" key="13">
    <source>
        <dbReference type="Proteomes" id="UP000036987"/>
    </source>
</evidence>
<feature type="region of interest" description="Disordered" evidence="8">
    <location>
        <begin position="1"/>
        <end position="36"/>
    </location>
</feature>
<keyword evidence="13" id="KW-1185">Reference proteome</keyword>
<dbReference type="Pfam" id="PF20452">
    <property type="entry name" value="Calmod_bind_C"/>
    <property type="match status" value="1"/>
</dbReference>
<dbReference type="GO" id="GO:0003700">
    <property type="term" value="F:DNA-binding transcription factor activity"/>
    <property type="evidence" value="ECO:0000318"/>
    <property type="project" value="GO_Central"/>
</dbReference>
<feature type="compositionally biased region" description="Basic and acidic residues" evidence="8">
    <location>
        <begin position="9"/>
        <end position="33"/>
    </location>
</feature>
<dbReference type="PANTHER" id="PTHR31713">
    <property type="entry name" value="OS02G0177800 PROTEIN"/>
    <property type="match status" value="1"/>
</dbReference>
<evidence type="ECO:0000259" key="11">
    <source>
        <dbReference type="Pfam" id="PF20452"/>
    </source>
</evidence>
<proteinExistence type="inferred from homology"/>
<feature type="domain" description="Calmodulin binding protein C-terminal" evidence="11">
    <location>
        <begin position="329"/>
        <end position="392"/>
    </location>
</feature>
<sequence>MHRRSGLLGEKRGLDPAESEDHNQQQKQPEQKRPKVPALASVIVEALKVDSLQKLCSSLEPILRRVVSEEVERALAKLGPARIGTSSPKQIEGPDGRNLKLLFKSRLSQPLFTGGKVEGEQGASIHVVLLDANTGHVVTSGPESCAKFDVVVLEGDFNNEDDSGWTCEEFEGHIVKERDGKRPILTGELQVSVKEGVGTLGELTFTDNSSWIRSRKFRLGLKVATGFCEGIRIQEAKTEAFVVKDHRGELYRKHYPPTQKDEVWRLEKIGKDGSFHKRLNKAGIYNVEDFLRLVVIDQQKLRKVLGSGMSNKMWEILVDHAKTCVLSGKLYVYYSDDVRNVGAIFNNIFEFSGLIANERFISADSLSSDGQKVFVDSLVKKAYDNWEHVIEYDGKVLLTSKEGKGISTFPTEVSSLPSINNPFDQQVSLPRMPITISPDIALFNSGLASGVTEQVTRHSPHASSDSHLQYGSTLYHTQQDQFHNDPSAITRNDSTGLALAPPLETNLFQPCTEMLSQHSDLNSYNDWMPQGNGHQVDDFLPEDEIRMRSHELLENDEMQNLLRVFSMGGVASTSSGLADESFGFPTYVPTPSPVFNFNESSGGGSGSSGRKAGIGWLKIKAAMRWGIFIRKKAAERRKAQIVELDD</sequence>
<accession>A0A0K9PC65</accession>
<gene>
    <name evidence="12" type="ORF">ZOSMA_294G00210</name>
</gene>
<dbReference type="GO" id="GO:0005634">
    <property type="term" value="C:nucleus"/>
    <property type="evidence" value="ECO:0000318"/>
    <property type="project" value="GO_Central"/>
</dbReference>
<keyword evidence="5" id="KW-0010">Activator</keyword>
<comment type="subcellular location">
    <subcellularLocation>
        <location evidence="1">Nucleus</location>
    </subcellularLocation>
</comment>
<dbReference type="PANTHER" id="PTHR31713:SF96">
    <property type="entry name" value="OS02G0562300 PROTEIN"/>
    <property type="match status" value="1"/>
</dbReference>
<evidence type="ECO:0000256" key="5">
    <source>
        <dbReference type="ARBA" id="ARBA00023159"/>
    </source>
</evidence>
<evidence type="ECO:0000259" key="10">
    <source>
        <dbReference type="Pfam" id="PF20451"/>
    </source>
</evidence>
<evidence type="ECO:0000256" key="1">
    <source>
        <dbReference type="ARBA" id="ARBA00004123"/>
    </source>
</evidence>
<name>A0A0K9PC65_ZOSMR</name>
<evidence type="ECO:0000256" key="3">
    <source>
        <dbReference type="ARBA" id="ARBA00023015"/>
    </source>
</evidence>
<dbReference type="InterPro" id="IPR012416">
    <property type="entry name" value="CBP60"/>
</dbReference>
<dbReference type="STRING" id="29655.A0A0K9PC65"/>
<evidence type="ECO:0000313" key="12">
    <source>
        <dbReference type="EMBL" id="KMZ66569.1"/>
    </source>
</evidence>
<dbReference type="GO" id="GO:0005516">
    <property type="term" value="F:calmodulin binding"/>
    <property type="evidence" value="ECO:0007669"/>
    <property type="project" value="InterPro"/>
</dbReference>
<dbReference type="Pfam" id="PF20451">
    <property type="entry name" value="Calmod_bind_M"/>
    <property type="match status" value="1"/>
</dbReference>
<protein>
    <submittedName>
        <fullName evidence="12">Calmodulin binding protein</fullName>
    </submittedName>
</protein>
<keyword evidence="7" id="KW-0539">Nucleus</keyword>
<keyword evidence="4" id="KW-0238">DNA-binding</keyword>
<dbReference type="InterPro" id="IPR046830">
    <property type="entry name" value="Calmod_bind_M"/>
</dbReference>
<dbReference type="OMA" id="THESQIM"/>
<dbReference type="Pfam" id="PF07887">
    <property type="entry name" value="Calmodulin_bind"/>
    <property type="match status" value="1"/>
</dbReference>
<keyword evidence="6" id="KW-0804">Transcription</keyword>
<organism evidence="12 13">
    <name type="scientific">Zostera marina</name>
    <name type="common">Eelgrass</name>
    <dbReference type="NCBI Taxonomy" id="29655"/>
    <lineage>
        <taxon>Eukaryota</taxon>
        <taxon>Viridiplantae</taxon>
        <taxon>Streptophyta</taxon>
        <taxon>Embryophyta</taxon>
        <taxon>Tracheophyta</taxon>
        <taxon>Spermatophyta</taxon>
        <taxon>Magnoliopsida</taxon>
        <taxon>Liliopsida</taxon>
        <taxon>Zosteraceae</taxon>
        <taxon>Zostera</taxon>
    </lineage>
</organism>
<dbReference type="Proteomes" id="UP000036987">
    <property type="component" value="Unassembled WGS sequence"/>
</dbReference>
<dbReference type="GO" id="GO:0080142">
    <property type="term" value="P:regulation of salicylic acid biosynthetic process"/>
    <property type="evidence" value="ECO:0000318"/>
    <property type="project" value="GO_Central"/>
</dbReference>
<dbReference type="InterPro" id="IPR046829">
    <property type="entry name" value="Calmod_bind_C"/>
</dbReference>
<evidence type="ECO:0000256" key="8">
    <source>
        <dbReference type="SAM" id="MobiDB-lite"/>
    </source>
</evidence>
<keyword evidence="3" id="KW-0805">Transcription regulation</keyword>
<evidence type="ECO:0000256" key="7">
    <source>
        <dbReference type="ARBA" id="ARBA00023242"/>
    </source>
</evidence>
<dbReference type="AlphaFoldDB" id="A0A0K9PC65"/>
<evidence type="ECO:0000256" key="2">
    <source>
        <dbReference type="ARBA" id="ARBA00007214"/>
    </source>
</evidence>
<reference evidence="13" key="1">
    <citation type="journal article" date="2016" name="Nature">
        <title>The genome of the seagrass Zostera marina reveals angiosperm adaptation to the sea.</title>
        <authorList>
            <person name="Olsen J.L."/>
            <person name="Rouze P."/>
            <person name="Verhelst B."/>
            <person name="Lin Y.-C."/>
            <person name="Bayer T."/>
            <person name="Collen J."/>
            <person name="Dattolo E."/>
            <person name="De Paoli E."/>
            <person name="Dittami S."/>
            <person name="Maumus F."/>
            <person name="Michel G."/>
            <person name="Kersting A."/>
            <person name="Lauritano C."/>
            <person name="Lohaus R."/>
            <person name="Toepel M."/>
            <person name="Tonon T."/>
            <person name="Vanneste K."/>
            <person name="Amirebrahimi M."/>
            <person name="Brakel J."/>
            <person name="Bostroem C."/>
            <person name="Chovatia M."/>
            <person name="Grimwood J."/>
            <person name="Jenkins J.W."/>
            <person name="Jueterbock A."/>
            <person name="Mraz A."/>
            <person name="Stam W.T."/>
            <person name="Tice H."/>
            <person name="Bornberg-Bauer E."/>
            <person name="Green P.J."/>
            <person name="Pearson G.A."/>
            <person name="Procaccini G."/>
            <person name="Duarte C.M."/>
            <person name="Schmutz J."/>
            <person name="Reusch T.B.H."/>
            <person name="Van de Peer Y."/>
        </authorList>
    </citation>
    <scope>NUCLEOTIDE SEQUENCE [LARGE SCALE GENOMIC DNA]</scope>
    <source>
        <strain evidence="13">cv. Finnish</strain>
    </source>
</reference>
<dbReference type="GO" id="GO:0043565">
    <property type="term" value="F:sequence-specific DNA binding"/>
    <property type="evidence" value="ECO:0000318"/>
    <property type="project" value="GO_Central"/>
</dbReference>
<comment type="similarity">
    <text evidence="2">Belongs to the plant ACBP60 protein family.</text>
</comment>
<dbReference type="InterPro" id="IPR046831">
    <property type="entry name" value="Calmodulin_bind_N"/>
</dbReference>
<feature type="domain" description="Calmodulin binding protein-like N-terminal" evidence="9">
    <location>
        <begin position="99"/>
        <end position="246"/>
    </location>
</feature>